<comment type="function">
    <text evidence="2">One of several proteins that assist in the late maturation steps of the functional core of the 30S ribosomal subunit. Associates with free 30S ribosomal subunits (but not with 30S subunits that are part of 70S ribosomes or polysomes). Required for efficient processing of 16S rRNA. May interact with the 5'-terminal helix region of 16S rRNA.</text>
</comment>
<organism evidence="4 5">
    <name type="scientific">Candidatus Sungbacteria bacterium RIFCSPHIGHO2_02_FULL_53_17</name>
    <dbReference type="NCBI Taxonomy" id="1802275"/>
    <lineage>
        <taxon>Bacteria</taxon>
        <taxon>Candidatus Sungiibacteriota</taxon>
    </lineage>
</organism>
<name>A0A1G2KYG0_9BACT</name>
<reference evidence="4 5" key="1">
    <citation type="journal article" date="2016" name="Nat. Commun.">
        <title>Thousands of microbial genomes shed light on interconnected biogeochemical processes in an aquifer system.</title>
        <authorList>
            <person name="Anantharaman K."/>
            <person name="Brown C.T."/>
            <person name="Hug L.A."/>
            <person name="Sharon I."/>
            <person name="Castelle C.J."/>
            <person name="Probst A.J."/>
            <person name="Thomas B.C."/>
            <person name="Singh A."/>
            <person name="Wilkins M.J."/>
            <person name="Karaoz U."/>
            <person name="Brodie E.L."/>
            <person name="Williams K.H."/>
            <person name="Hubbard S.S."/>
            <person name="Banfield J.F."/>
        </authorList>
    </citation>
    <scope>NUCLEOTIDE SEQUENCE [LARGE SCALE GENOMIC DNA]</scope>
</reference>
<comment type="caution">
    <text evidence="4">The sequence shown here is derived from an EMBL/GenBank/DDBJ whole genome shotgun (WGS) entry which is preliminary data.</text>
</comment>
<dbReference type="PROSITE" id="PS01319">
    <property type="entry name" value="RBFA"/>
    <property type="match status" value="1"/>
</dbReference>
<evidence type="ECO:0000313" key="4">
    <source>
        <dbReference type="EMBL" id="OHA03522.1"/>
    </source>
</evidence>
<dbReference type="GO" id="GO:0005829">
    <property type="term" value="C:cytosol"/>
    <property type="evidence" value="ECO:0007669"/>
    <property type="project" value="TreeGrafter"/>
</dbReference>
<sequence>MATLRRIERINQLVREEVTKIIDRELEFPDGTLVTITRVAASLDALHANVYFSALGMTAEDALAELEKNIYHIQQMVNRRLRMRPVPKIRFAPDVEEENRERVERSLAAAKREDEGKL</sequence>
<dbReference type="SUPFAM" id="SSF89919">
    <property type="entry name" value="Ribosome-binding factor A, RbfA"/>
    <property type="match status" value="1"/>
</dbReference>
<dbReference type="InterPro" id="IPR020053">
    <property type="entry name" value="Ribosome-bd_factorA_CS"/>
</dbReference>
<proteinExistence type="inferred from homology"/>
<keyword evidence="2" id="KW-0963">Cytoplasm</keyword>
<feature type="region of interest" description="Disordered" evidence="3">
    <location>
        <begin position="97"/>
        <end position="118"/>
    </location>
</feature>
<evidence type="ECO:0000313" key="5">
    <source>
        <dbReference type="Proteomes" id="UP000177177"/>
    </source>
</evidence>
<dbReference type="AlphaFoldDB" id="A0A1G2KYG0"/>
<comment type="subcellular location">
    <subcellularLocation>
        <location evidence="2">Cytoplasm</location>
    </subcellularLocation>
</comment>
<feature type="compositionally biased region" description="Basic and acidic residues" evidence="3">
    <location>
        <begin position="99"/>
        <end position="118"/>
    </location>
</feature>
<gene>
    <name evidence="2" type="primary">rbfA</name>
    <name evidence="4" type="ORF">A3C92_03540</name>
</gene>
<dbReference type="Pfam" id="PF02033">
    <property type="entry name" value="RBFA"/>
    <property type="match status" value="1"/>
</dbReference>
<dbReference type="GO" id="GO:0043024">
    <property type="term" value="F:ribosomal small subunit binding"/>
    <property type="evidence" value="ECO:0007669"/>
    <property type="project" value="TreeGrafter"/>
</dbReference>
<dbReference type="Proteomes" id="UP000177177">
    <property type="component" value="Unassembled WGS sequence"/>
</dbReference>
<dbReference type="GO" id="GO:0030490">
    <property type="term" value="P:maturation of SSU-rRNA"/>
    <property type="evidence" value="ECO:0007669"/>
    <property type="project" value="UniProtKB-UniRule"/>
</dbReference>
<dbReference type="PANTHER" id="PTHR33515:SF1">
    <property type="entry name" value="RIBOSOME-BINDING FACTOR A, CHLOROPLASTIC-RELATED"/>
    <property type="match status" value="1"/>
</dbReference>
<protein>
    <recommendedName>
        <fullName evidence="2">Ribosome-binding factor A</fullName>
    </recommendedName>
</protein>
<evidence type="ECO:0000256" key="1">
    <source>
        <dbReference type="ARBA" id="ARBA00022517"/>
    </source>
</evidence>
<dbReference type="HAMAP" id="MF_00003">
    <property type="entry name" value="RbfA"/>
    <property type="match status" value="1"/>
</dbReference>
<accession>A0A1G2KYG0</accession>
<dbReference type="EMBL" id="MHQN01000017">
    <property type="protein sequence ID" value="OHA03522.1"/>
    <property type="molecule type" value="Genomic_DNA"/>
</dbReference>
<comment type="subunit">
    <text evidence="2">Monomer. Binds 30S ribosomal subunits, but not 50S ribosomal subunits or 70S ribosomes.</text>
</comment>
<evidence type="ECO:0000256" key="2">
    <source>
        <dbReference type="HAMAP-Rule" id="MF_00003"/>
    </source>
</evidence>
<keyword evidence="1 2" id="KW-0690">Ribosome biogenesis</keyword>
<dbReference type="NCBIfam" id="TIGR00082">
    <property type="entry name" value="rbfA"/>
    <property type="match status" value="1"/>
</dbReference>
<dbReference type="Gene3D" id="3.30.300.20">
    <property type="match status" value="1"/>
</dbReference>
<dbReference type="InterPro" id="IPR000238">
    <property type="entry name" value="RbfA"/>
</dbReference>
<dbReference type="InterPro" id="IPR015946">
    <property type="entry name" value="KH_dom-like_a/b"/>
</dbReference>
<comment type="similarity">
    <text evidence="2">Belongs to the RbfA family.</text>
</comment>
<evidence type="ECO:0000256" key="3">
    <source>
        <dbReference type="SAM" id="MobiDB-lite"/>
    </source>
</evidence>
<dbReference type="InterPro" id="IPR023799">
    <property type="entry name" value="RbfA_dom_sf"/>
</dbReference>
<dbReference type="PANTHER" id="PTHR33515">
    <property type="entry name" value="RIBOSOME-BINDING FACTOR A, CHLOROPLASTIC-RELATED"/>
    <property type="match status" value="1"/>
</dbReference>